<dbReference type="Pfam" id="PF17428">
    <property type="entry name" value="DUF5412"/>
    <property type="match status" value="1"/>
</dbReference>
<accession>D3T5M6</accession>
<dbReference type="EMBL" id="CP001936">
    <property type="protein sequence ID" value="ADD03399.1"/>
    <property type="molecule type" value="Genomic_DNA"/>
</dbReference>
<proteinExistence type="predicted"/>
<evidence type="ECO:0000313" key="2">
    <source>
        <dbReference type="EMBL" id="ADD03399.1"/>
    </source>
</evidence>
<feature type="transmembrane region" description="Helical" evidence="1">
    <location>
        <begin position="72"/>
        <end position="97"/>
    </location>
</feature>
<dbReference type="AlphaFoldDB" id="D3T5M6"/>
<dbReference type="Proteomes" id="UP000001552">
    <property type="component" value="Chromosome"/>
</dbReference>
<evidence type="ECO:0000256" key="1">
    <source>
        <dbReference type="SAM" id="Phobius"/>
    </source>
</evidence>
<organism evidence="2 3">
    <name type="scientific">Thermoanaerobacter italicus (strain DSM 9252 / Ab9)</name>
    <dbReference type="NCBI Taxonomy" id="580331"/>
    <lineage>
        <taxon>Bacteria</taxon>
        <taxon>Bacillati</taxon>
        <taxon>Bacillota</taxon>
        <taxon>Clostridia</taxon>
        <taxon>Thermoanaerobacterales</taxon>
        <taxon>Thermoanaerobacteraceae</taxon>
        <taxon>Thermoanaerobacter</taxon>
    </lineage>
</organism>
<feature type="transmembrane region" description="Helical" evidence="1">
    <location>
        <begin position="38"/>
        <end position="60"/>
    </location>
</feature>
<protein>
    <submittedName>
        <fullName evidence="2">Uncharacterized protein</fullName>
    </submittedName>
</protein>
<dbReference type="OrthoDB" id="1730282at2"/>
<keyword evidence="1" id="KW-1133">Transmembrane helix</keyword>
<sequence>MNKWFYKNKYIIHIVLIVIYVLWVINYFYPVLRFKFSLLNYIFALCVQMIPIVLLINGFLFKHKICKILNSIFFAALSLLSMAIEIVILIGIFTLSWKSAFKPIHDVKFTSYSVVAYRTNGGATTSYGIVVRQEKEIIKGILLVKNLYSKYPMYDVEMNKIGDNQIEINGEKIYLKRNVYIN</sequence>
<dbReference type="InterPro" id="IPR035406">
    <property type="entry name" value="DUF5412"/>
</dbReference>
<feature type="transmembrane region" description="Helical" evidence="1">
    <location>
        <begin position="12"/>
        <end position="32"/>
    </location>
</feature>
<dbReference type="eggNOG" id="ENOG5032ZU1">
    <property type="taxonomic scope" value="Bacteria"/>
</dbReference>
<evidence type="ECO:0000313" key="3">
    <source>
        <dbReference type="Proteomes" id="UP000001552"/>
    </source>
</evidence>
<name>D3T5M6_THEIA</name>
<dbReference type="KEGG" id="tit:Thit_2185"/>
<gene>
    <name evidence="2" type="ordered locus">Thit_2185</name>
</gene>
<dbReference type="HOGENOM" id="CLU_1467562_0_0_9"/>
<keyword evidence="1" id="KW-0472">Membrane</keyword>
<keyword evidence="3" id="KW-1185">Reference proteome</keyword>
<keyword evidence="1" id="KW-0812">Transmembrane</keyword>
<reference evidence="2" key="1">
    <citation type="submission" date="2010-02" db="EMBL/GenBank/DDBJ databases">
        <title>Complete sequence of Thermoanaerobacter italicus Ab9.</title>
        <authorList>
            <consortium name="US DOE Joint Genome Institute"/>
            <person name="Lucas S."/>
            <person name="Copeland A."/>
            <person name="Lapidus A."/>
            <person name="Cheng J.-F."/>
            <person name="Bruce D."/>
            <person name="Goodwin L."/>
            <person name="Pitluck S."/>
            <person name="Chertkov O."/>
            <person name="Detter J.C."/>
            <person name="Han C."/>
            <person name="Tapia R."/>
            <person name="Land M."/>
            <person name="Hauser L."/>
            <person name="Kyrpides N."/>
            <person name="Mikhailova N."/>
            <person name="Hemme C.L."/>
            <person name="Woyke T."/>
        </authorList>
    </citation>
    <scope>NUCLEOTIDE SEQUENCE [LARGE SCALE GENOMIC DNA]</scope>
    <source>
        <strain evidence="2">Ab9</strain>
    </source>
</reference>